<dbReference type="PANTHER" id="PTHR39081">
    <property type="entry name" value="MUT7-C DOMAIN-CONTAINING PROTEIN"/>
    <property type="match status" value="1"/>
</dbReference>
<dbReference type="InterPro" id="IPR002782">
    <property type="entry name" value="Mut7-C_RNAse_dom"/>
</dbReference>
<dbReference type="EMBL" id="JAHLKM010000032">
    <property type="protein sequence ID" value="MCQ4334673.1"/>
    <property type="molecule type" value="Genomic_DNA"/>
</dbReference>
<evidence type="ECO:0000313" key="2">
    <source>
        <dbReference type="EMBL" id="MCQ4334673.1"/>
    </source>
</evidence>
<accession>A0A9R1CSS1</accession>
<dbReference type="PANTHER" id="PTHR39081:SF1">
    <property type="entry name" value="MUT7-C RNASE DOMAIN-CONTAINING PROTEIN"/>
    <property type="match status" value="1"/>
</dbReference>
<sequence length="161" mass="17722">MGGDDRPPVRPETDRLLCDVMLGKLAVYLRVCGFDTAYAGDRGIEADDRIAETARREGRRLCTRDAELADRVHGSILLAERDLEAQLAELKAAGVKLTVTDPPKYCGRCNGELLAVTPDEGTPGYAPDPGEVECFRCQSCGQVFWKGSHYERMTETIESAR</sequence>
<proteinExistence type="predicted"/>
<comment type="caution">
    <text evidence="2">The sequence shown here is derived from an EMBL/GenBank/DDBJ whole genome shotgun (WGS) entry which is preliminary data.</text>
</comment>
<organism evidence="2 3">
    <name type="scientific">Natronomonas aquatica</name>
    <dbReference type="NCBI Taxonomy" id="2841590"/>
    <lineage>
        <taxon>Archaea</taxon>
        <taxon>Methanobacteriati</taxon>
        <taxon>Methanobacteriota</taxon>
        <taxon>Stenosarchaea group</taxon>
        <taxon>Halobacteria</taxon>
        <taxon>Halobacteriales</taxon>
        <taxon>Natronomonadaceae</taxon>
        <taxon>Natronomonas</taxon>
    </lineage>
</organism>
<protein>
    <submittedName>
        <fullName evidence="2">Mut7-C RNAse domain-containing protein</fullName>
    </submittedName>
</protein>
<dbReference type="Proteomes" id="UP001139494">
    <property type="component" value="Unassembled WGS sequence"/>
</dbReference>
<dbReference type="RefSeq" id="WP_256030746.1">
    <property type="nucleotide sequence ID" value="NZ_JAHLKM010000032.1"/>
</dbReference>
<dbReference type="Pfam" id="PF01927">
    <property type="entry name" value="Mut7-C"/>
    <property type="match status" value="1"/>
</dbReference>
<name>A0A9R1CSS1_9EURY</name>
<gene>
    <name evidence="2" type="ORF">KM295_14540</name>
</gene>
<feature type="domain" description="Mut7-C RNAse" evidence="1">
    <location>
        <begin position="15"/>
        <end position="157"/>
    </location>
</feature>
<evidence type="ECO:0000259" key="1">
    <source>
        <dbReference type="Pfam" id="PF01927"/>
    </source>
</evidence>
<keyword evidence="3" id="KW-1185">Reference proteome</keyword>
<evidence type="ECO:0000313" key="3">
    <source>
        <dbReference type="Proteomes" id="UP001139494"/>
    </source>
</evidence>
<reference evidence="2" key="1">
    <citation type="journal article" date="2023" name="Front. Microbiol.">
        <title>Genomic-based phylogenetic and metabolic analyses of the genus Natronomonas, and description of Natronomonas aquatica sp. nov.</title>
        <authorList>
            <person name="Garcia-Roldan A."/>
            <person name="Duran-Viseras A."/>
            <person name="de la Haba R.R."/>
            <person name="Corral P."/>
            <person name="Sanchez-Porro C."/>
            <person name="Ventosa A."/>
        </authorList>
    </citation>
    <scope>NUCLEOTIDE SEQUENCE</scope>
    <source>
        <strain evidence="2">F2-12</strain>
    </source>
</reference>
<dbReference type="AlphaFoldDB" id="A0A9R1CSS1"/>